<evidence type="ECO:0000256" key="1">
    <source>
        <dbReference type="ARBA" id="ARBA00022490"/>
    </source>
</evidence>
<feature type="region of interest" description="Disordered" evidence="4">
    <location>
        <begin position="1"/>
        <end position="34"/>
    </location>
</feature>
<evidence type="ECO:0000313" key="6">
    <source>
        <dbReference type="Proteomes" id="UP000503004"/>
    </source>
</evidence>
<keyword evidence="5" id="KW-0808">Transferase</keyword>
<organism evidence="5 6">
    <name type="scientific">Methylococcus geothermalis</name>
    <dbReference type="NCBI Taxonomy" id="2681310"/>
    <lineage>
        <taxon>Bacteria</taxon>
        <taxon>Pseudomonadati</taxon>
        <taxon>Pseudomonadota</taxon>
        <taxon>Gammaproteobacteria</taxon>
        <taxon>Methylococcales</taxon>
        <taxon>Methylococcaceae</taxon>
        <taxon>Methylococcus</taxon>
    </lineage>
</organism>
<dbReference type="InterPro" id="IPR016193">
    <property type="entry name" value="Cytidine_deaminase-like"/>
</dbReference>
<dbReference type="NCBIfam" id="TIGR00129">
    <property type="entry name" value="fdhD_narQ"/>
    <property type="match status" value="1"/>
</dbReference>
<comment type="caution">
    <text evidence="3">Lacks conserved residue(s) required for the propagation of feature annotation.</text>
</comment>
<dbReference type="GO" id="GO:0005737">
    <property type="term" value="C:cytoplasm"/>
    <property type="evidence" value="ECO:0007669"/>
    <property type="project" value="UniProtKB-SubCell"/>
</dbReference>
<dbReference type="RefSeq" id="WP_169603801.1">
    <property type="nucleotide sequence ID" value="NZ_CP046565.1"/>
</dbReference>
<dbReference type="SUPFAM" id="SSF53927">
    <property type="entry name" value="Cytidine deaminase-like"/>
    <property type="match status" value="1"/>
</dbReference>
<dbReference type="GO" id="GO:0016783">
    <property type="term" value="F:sulfurtransferase activity"/>
    <property type="evidence" value="ECO:0007669"/>
    <property type="project" value="InterPro"/>
</dbReference>
<dbReference type="HAMAP" id="MF_00187">
    <property type="entry name" value="FdhD"/>
    <property type="match status" value="1"/>
</dbReference>
<name>A0A858QA15_9GAMM</name>
<dbReference type="AlphaFoldDB" id="A0A858QA15"/>
<dbReference type="InterPro" id="IPR003786">
    <property type="entry name" value="FdhD"/>
</dbReference>
<comment type="function">
    <text evidence="3">Required for formate dehydrogenase (FDH) activity. Acts as a sulfur carrier protein that transfers sulfur from IscS to the molybdenum cofactor prior to its insertion into FDH.</text>
</comment>
<dbReference type="KEGG" id="metu:GNH96_11430"/>
<reference evidence="6" key="1">
    <citation type="submission" date="2019-12" db="EMBL/GenBank/DDBJ databases">
        <authorList>
            <person name="Awala S.I."/>
            <person name="Rhee S.K."/>
        </authorList>
    </citation>
    <scope>NUCLEOTIDE SEQUENCE [LARGE SCALE GENOMIC DNA]</scope>
    <source>
        <strain evidence="6">IM1</strain>
    </source>
</reference>
<evidence type="ECO:0000256" key="2">
    <source>
        <dbReference type="ARBA" id="ARBA00023150"/>
    </source>
</evidence>
<dbReference type="Pfam" id="PF02634">
    <property type="entry name" value="FdhD-NarQ"/>
    <property type="match status" value="1"/>
</dbReference>
<comment type="subcellular location">
    <subcellularLocation>
        <location evidence="3">Cytoplasm</location>
    </subcellularLocation>
</comment>
<evidence type="ECO:0000256" key="4">
    <source>
        <dbReference type="SAM" id="MobiDB-lite"/>
    </source>
</evidence>
<keyword evidence="2 3" id="KW-0501">Molybdenum cofactor biosynthesis</keyword>
<dbReference type="Gene3D" id="3.10.20.10">
    <property type="match status" value="1"/>
</dbReference>
<dbReference type="Gene3D" id="3.40.140.10">
    <property type="entry name" value="Cytidine Deaminase, domain 2"/>
    <property type="match status" value="1"/>
</dbReference>
<proteinExistence type="inferred from homology"/>
<gene>
    <name evidence="3 5" type="primary">fdhD</name>
    <name evidence="5" type="ORF">GNH96_11430</name>
</gene>
<feature type="active site" description="Cysteine persulfide intermediate" evidence="3">
    <location>
        <position position="139"/>
    </location>
</feature>
<comment type="similarity">
    <text evidence="3">Belongs to the FdhD family.</text>
</comment>
<dbReference type="EMBL" id="CP046565">
    <property type="protein sequence ID" value="QJD30526.1"/>
    <property type="molecule type" value="Genomic_DNA"/>
</dbReference>
<dbReference type="GO" id="GO:0006777">
    <property type="term" value="P:Mo-molybdopterin cofactor biosynthetic process"/>
    <property type="evidence" value="ECO:0007669"/>
    <property type="project" value="UniProtKB-UniRule"/>
</dbReference>
<dbReference type="PANTHER" id="PTHR30592:SF1">
    <property type="entry name" value="SULFUR CARRIER PROTEIN FDHD"/>
    <property type="match status" value="1"/>
</dbReference>
<keyword evidence="6" id="KW-1185">Reference proteome</keyword>
<protein>
    <recommendedName>
        <fullName evidence="3">Sulfur carrier protein FdhD</fullName>
    </recommendedName>
</protein>
<evidence type="ECO:0000256" key="3">
    <source>
        <dbReference type="HAMAP-Rule" id="MF_00187"/>
    </source>
</evidence>
<accession>A0A858QA15</accession>
<dbReference type="PANTHER" id="PTHR30592">
    <property type="entry name" value="FORMATE DEHYDROGENASE"/>
    <property type="match status" value="1"/>
</dbReference>
<dbReference type="GO" id="GO:0097163">
    <property type="term" value="F:sulfur carrier activity"/>
    <property type="evidence" value="ECO:0007669"/>
    <property type="project" value="UniProtKB-UniRule"/>
</dbReference>
<keyword evidence="1 3" id="KW-0963">Cytoplasm</keyword>
<sequence length="300" mass="31787">MVGPAATVLDPVPCPSGEDDAPGGWDLEDGSRPSHSRVTVKRLRDGIASIETDEVAEEVPVALVYNGVPHVVMLATPLDLEDFAIGFSLTEGIVRSPSEILAVRAHNRSEGIEVRLRITEERFAGLPGKERNLTGRTGCGLCGSATLQQAVRHPPPVGTGAGVAVADLRRAQEELRARQDINSLTGAVHAAAWVVPGKGLVHLREDVGRHNALDKLIGVLAKTRASRNEGFVLVTSRASYEMVQKCAEAGIGFLAAISAPTGLAVRLAVETGLTLVGFVRGETCVVYAHPHRLHEQSASF</sequence>
<dbReference type="PIRSF" id="PIRSF015626">
    <property type="entry name" value="FdhD"/>
    <property type="match status" value="1"/>
</dbReference>
<dbReference type="Proteomes" id="UP000503004">
    <property type="component" value="Chromosome"/>
</dbReference>
<evidence type="ECO:0000313" key="5">
    <source>
        <dbReference type="EMBL" id="QJD30526.1"/>
    </source>
</evidence>